<dbReference type="CDD" id="cd16454">
    <property type="entry name" value="RING-H2_PA-TM-RING"/>
    <property type="match status" value="1"/>
</dbReference>
<sequence length="300" mass="33453">MMNYQDLYGPEPLKDCEIQGIPKIKITPEQLVEGPLQCSVCLEYLQVDEEAKKLRCNHHFHERCIVPWLKRRGTCPDCRSDQVPWNRRTFYLGIPRTLRTRGIYNLQFEGSPEDGDEEDGPQPLNMEEDDEPVEMEEDDEPLDFEEGEDALCGCGSSVIPSYVSLVNYDAFSLDVNISSVASPTSLSEDAGIRFSFALDGQWGDSSPEAASASLVVAMDTERDTTDDDTSDDDTTDDDVVSTPSIPSVSSFQSVPFVTSVHTFIENDDDDVESHPPHFVSSVSPYDEMLTESDTSVHDDD</sequence>
<dbReference type="SMART" id="SM00184">
    <property type="entry name" value="RING"/>
    <property type="match status" value="1"/>
</dbReference>
<dbReference type="PANTHER" id="PTHR15710">
    <property type="entry name" value="E3 UBIQUITIN-PROTEIN LIGASE PRAJA"/>
    <property type="match status" value="1"/>
</dbReference>
<protein>
    <recommendedName>
        <fullName evidence="5">RING-type domain-containing protein</fullName>
    </recommendedName>
</protein>
<keyword evidence="3" id="KW-0862">Zinc</keyword>
<evidence type="ECO:0000256" key="3">
    <source>
        <dbReference type="ARBA" id="ARBA00022833"/>
    </source>
</evidence>
<dbReference type="Gene3D" id="3.30.40.10">
    <property type="entry name" value="Zinc/RING finger domain, C3HC4 (zinc finger)"/>
    <property type="match status" value="1"/>
</dbReference>
<evidence type="ECO:0000256" key="4">
    <source>
        <dbReference type="SAM" id="MobiDB-lite"/>
    </source>
</evidence>
<dbReference type="OrthoDB" id="8062037at2759"/>
<dbReference type="GO" id="GO:0005737">
    <property type="term" value="C:cytoplasm"/>
    <property type="evidence" value="ECO:0007669"/>
    <property type="project" value="TreeGrafter"/>
</dbReference>
<gene>
    <name evidence="6" type="ORF">GE061_012096</name>
</gene>
<organism evidence="6 7">
    <name type="scientific">Apolygus lucorum</name>
    <name type="common">Small green plant bug</name>
    <name type="synonym">Lygocoris lucorum</name>
    <dbReference type="NCBI Taxonomy" id="248454"/>
    <lineage>
        <taxon>Eukaryota</taxon>
        <taxon>Metazoa</taxon>
        <taxon>Ecdysozoa</taxon>
        <taxon>Arthropoda</taxon>
        <taxon>Hexapoda</taxon>
        <taxon>Insecta</taxon>
        <taxon>Pterygota</taxon>
        <taxon>Neoptera</taxon>
        <taxon>Paraneoptera</taxon>
        <taxon>Hemiptera</taxon>
        <taxon>Heteroptera</taxon>
        <taxon>Panheteroptera</taxon>
        <taxon>Cimicomorpha</taxon>
        <taxon>Miridae</taxon>
        <taxon>Mirini</taxon>
        <taxon>Apolygus</taxon>
    </lineage>
</organism>
<evidence type="ECO:0000256" key="2">
    <source>
        <dbReference type="ARBA" id="ARBA00022771"/>
    </source>
</evidence>
<keyword evidence="7" id="KW-1185">Reference proteome</keyword>
<name>A0A6A4JDV8_APOLU</name>
<feature type="compositionally biased region" description="Low complexity" evidence="4">
    <location>
        <begin position="240"/>
        <end position="249"/>
    </location>
</feature>
<comment type="caution">
    <text evidence="6">The sequence shown here is derived from an EMBL/GenBank/DDBJ whole genome shotgun (WGS) entry which is preliminary data.</text>
</comment>
<dbReference type="GO" id="GO:0008270">
    <property type="term" value="F:zinc ion binding"/>
    <property type="evidence" value="ECO:0007669"/>
    <property type="project" value="UniProtKB-KW"/>
</dbReference>
<dbReference type="Pfam" id="PF13639">
    <property type="entry name" value="zf-RING_2"/>
    <property type="match status" value="1"/>
</dbReference>
<evidence type="ECO:0000259" key="5">
    <source>
        <dbReference type="PROSITE" id="PS50089"/>
    </source>
</evidence>
<evidence type="ECO:0000256" key="1">
    <source>
        <dbReference type="ARBA" id="ARBA00022723"/>
    </source>
</evidence>
<dbReference type="PANTHER" id="PTHR15710:SF243">
    <property type="entry name" value="E3 UBIQUITIN-PROTEIN LIGASE PRAJA-2 ISOFORM X1"/>
    <property type="match status" value="1"/>
</dbReference>
<dbReference type="PROSITE" id="PS50089">
    <property type="entry name" value="ZF_RING_2"/>
    <property type="match status" value="1"/>
</dbReference>
<reference evidence="6" key="1">
    <citation type="journal article" date="2021" name="Mol. Ecol. Resour.">
        <title>Apolygus lucorum genome provides insights into omnivorousness and mesophyll feeding.</title>
        <authorList>
            <person name="Liu Y."/>
            <person name="Liu H."/>
            <person name="Wang H."/>
            <person name="Huang T."/>
            <person name="Liu B."/>
            <person name="Yang B."/>
            <person name="Yin L."/>
            <person name="Li B."/>
            <person name="Zhang Y."/>
            <person name="Zhang S."/>
            <person name="Jiang F."/>
            <person name="Zhang X."/>
            <person name="Ren Y."/>
            <person name="Wang B."/>
            <person name="Wang S."/>
            <person name="Lu Y."/>
            <person name="Wu K."/>
            <person name="Fan W."/>
            <person name="Wang G."/>
        </authorList>
    </citation>
    <scope>NUCLEOTIDE SEQUENCE</scope>
    <source>
        <strain evidence="6">12Hb</strain>
    </source>
</reference>
<feature type="region of interest" description="Disordered" evidence="4">
    <location>
        <begin position="220"/>
        <end position="249"/>
    </location>
</feature>
<proteinExistence type="predicted"/>
<evidence type="ECO:0000313" key="7">
    <source>
        <dbReference type="Proteomes" id="UP000466442"/>
    </source>
</evidence>
<feature type="region of interest" description="Disordered" evidence="4">
    <location>
        <begin position="267"/>
        <end position="300"/>
    </location>
</feature>
<evidence type="ECO:0000313" key="6">
    <source>
        <dbReference type="EMBL" id="KAF6211583.1"/>
    </source>
</evidence>
<dbReference type="InterPro" id="IPR013083">
    <property type="entry name" value="Znf_RING/FYVE/PHD"/>
</dbReference>
<keyword evidence="2" id="KW-0863">Zinc-finger</keyword>
<accession>A0A6A4JDV8</accession>
<dbReference type="SUPFAM" id="SSF57850">
    <property type="entry name" value="RING/U-box"/>
    <property type="match status" value="1"/>
</dbReference>
<dbReference type="GO" id="GO:0016567">
    <property type="term" value="P:protein ubiquitination"/>
    <property type="evidence" value="ECO:0007669"/>
    <property type="project" value="TreeGrafter"/>
</dbReference>
<dbReference type="Proteomes" id="UP000466442">
    <property type="component" value="Unassembled WGS sequence"/>
</dbReference>
<feature type="domain" description="RING-type" evidence="5">
    <location>
        <begin position="38"/>
        <end position="79"/>
    </location>
</feature>
<dbReference type="EMBL" id="WIXP02000004">
    <property type="protein sequence ID" value="KAF6211583.1"/>
    <property type="molecule type" value="Genomic_DNA"/>
</dbReference>
<keyword evidence="1" id="KW-0479">Metal-binding</keyword>
<feature type="compositionally biased region" description="Acidic residues" evidence="4">
    <location>
        <begin position="111"/>
        <end position="138"/>
    </location>
</feature>
<feature type="compositionally biased region" description="Acidic residues" evidence="4">
    <location>
        <begin position="224"/>
        <end position="239"/>
    </location>
</feature>
<dbReference type="InterPro" id="IPR001841">
    <property type="entry name" value="Znf_RING"/>
</dbReference>
<feature type="region of interest" description="Disordered" evidence="4">
    <location>
        <begin position="107"/>
        <end position="138"/>
    </location>
</feature>
<dbReference type="GO" id="GO:0061630">
    <property type="term" value="F:ubiquitin protein ligase activity"/>
    <property type="evidence" value="ECO:0007669"/>
    <property type="project" value="TreeGrafter"/>
</dbReference>
<dbReference type="AlphaFoldDB" id="A0A6A4JDV8"/>